<evidence type="ECO:0000313" key="3">
    <source>
        <dbReference type="Proteomes" id="UP001595724"/>
    </source>
</evidence>
<keyword evidence="3" id="KW-1185">Reference proteome</keyword>
<dbReference type="Pfam" id="PF13480">
    <property type="entry name" value="Acetyltransf_6"/>
    <property type="match status" value="1"/>
</dbReference>
<proteinExistence type="predicted"/>
<reference evidence="3" key="1">
    <citation type="journal article" date="2019" name="Int. J. Syst. Evol. Microbiol.">
        <title>The Global Catalogue of Microorganisms (GCM) 10K type strain sequencing project: providing services to taxonomists for standard genome sequencing and annotation.</title>
        <authorList>
            <consortium name="The Broad Institute Genomics Platform"/>
            <consortium name="The Broad Institute Genome Sequencing Center for Infectious Disease"/>
            <person name="Wu L."/>
            <person name="Ma J."/>
        </authorList>
    </citation>
    <scope>NUCLEOTIDE SEQUENCE [LARGE SCALE GENOMIC DNA]</scope>
    <source>
        <strain evidence="3">KCTC 42211</strain>
    </source>
</reference>
<dbReference type="EMBL" id="JBHRYF010000012">
    <property type="protein sequence ID" value="MFC3661148.1"/>
    <property type="molecule type" value="Genomic_DNA"/>
</dbReference>
<dbReference type="InterPro" id="IPR016181">
    <property type="entry name" value="Acyl_CoA_acyltransferase"/>
</dbReference>
<name>A0ABV7UWP5_9GAMM</name>
<evidence type="ECO:0000313" key="2">
    <source>
        <dbReference type="EMBL" id="MFC3661148.1"/>
    </source>
</evidence>
<dbReference type="Proteomes" id="UP001595724">
    <property type="component" value="Unassembled WGS sequence"/>
</dbReference>
<feature type="domain" description="BioF2-like acetyltransferase" evidence="1">
    <location>
        <begin position="189"/>
        <end position="340"/>
    </location>
</feature>
<dbReference type="SUPFAM" id="SSF55729">
    <property type="entry name" value="Acyl-CoA N-acyltransferases (Nat)"/>
    <property type="match status" value="1"/>
</dbReference>
<dbReference type="RefSeq" id="WP_386712038.1">
    <property type="nucleotide sequence ID" value="NZ_JBHRYF010000012.1"/>
</dbReference>
<comment type="caution">
    <text evidence="2">The sequence shown here is derived from an EMBL/GenBank/DDBJ whole genome shotgun (WGS) entry which is preliminary data.</text>
</comment>
<dbReference type="Gene3D" id="3.40.630.30">
    <property type="match status" value="1"/>
</dbReference>
<sequence>MQQPARAGPPGYQVTLARLPARETLRDAWLALQARSDSSFFLSWQWIGTWLDTICPTRMARLLSVHHDGRVVAMGILTRRGRLFGFAPASLRLHETGSRDLDSLTIEYNGLLSETGHHGHALAAMVRHLLEHEPSWLTVFLPGIDVDALPLAALREMPVEIRMNLRPTPFVDLQDLRDRGLEYLPTLGSKTRAAVRRTARRFEHALGPVRLETATSPGQKLEYFHALVAQHRRYWHGRNGSDGAFGDARLVRFHERLLQQSTSTAGGELMRLSAGSTPIGYAYNIVANGTAHFYQSGIDYAAGAFHGSPGLLLLSRVIERHLEEGTNRFELMAGDSPYKRSLGAQAGSMAWASIDRIGLAARLRRVWWRLNRRRD</sequence>
<protein>
    <submittedName>
        <fullName evidence="2">GNAT family N-acetyltransferase</fullName>
    </submittedName>
</protein>
<accession>A0ABV7UWP5</accession>
<organism evidence="2 3">
    <name type="scientific">Luteimonas notoginsengisoli</name>
    <dbReference type="NCBI Taxonomy" id="1578200"/>
    <lineage>
        <taxon>Bacteria</taxon>
        <taxon>Pseudomonadati</taxon>
        <taxon>Pseudomonadota</taxon>
        <taxon>Gammaproteobacteria</taxon>
        <taxon>Lysobacterales</taxon>
        <taxon>Lysobacteraceae</taxon>
        <taxon>Luteimonas</taxon>
    </lineage>
</organism>
<evidence type="ECO:0000259" key="1">
    <source>
        <dbReference type="Pfam" id="PF13480"/>
    </source>
</evidence>
<dbReference type="InterPro" id="IPR038740">
    <property type="entry name" value="BioF2-like_GNAT_dom"/>
</dbReference>
<gene>
    <name evidence="2" type="ORF">ACFOM9_13855</name>
</gene>